<sequence length="328" mass="35881">MTPYPIHEEPVMIFDAPFHSVIAQIGHDPMAITVKVNLNSTIISSSDETVPDLQTTIERYDAEAEPGDIPIWVGESGFSSYEKAMKERLCTIASDNPSVELVFMVSIKEKGRSHPTIEVNEEAQALRAGPQLSPIAFRAPHGSEPSFGPVIVGGMNWISIREIRYTVYMRGTDGTFNFDTPDANFAQGTMYPDVKMDAIDAILQRGVEKFKSSIIDAMRAAHGRDEFIQGALQSTPTLNMDWKAAQLRLSAAVYRSAYCRYRKWLRLQAVKRKGAPSSPPLAGPSQRGSSLSPSPPGHKKQKVKASGSTQPKRNQSKGTGTGSRASKA</sequence>
<organism evidence="1 2">
    <name type="scientific">Hygrophoropsis aurantiaca</name>
    <dbReference type="NCBI Taxonomy" id="72124"/>
    <lineage>
        <taxon>Eukaryota</taxon>
        <taxon>Fungi</taxon>
        <taxon>Dikarya</taxon>
        <taxon>Basidiomycota</taxon>
        <taxon>Agaricomycotina</taxon>
        <taxon>Agaricomycetes</taxon>
        <taxon>Agaricomycetidae</taxon>
        <taxon>Boletales</taxon>
        <taxon>Coniophorineae</taxon>
        <taxon>Hygrophoropsidaceae</taxon>
        <taxon>Hygrophoropsis</taxon>
    </lineage>
</organism>
<comment type="caution">
    <text evidence="1">The sequence shown here is derived from an EMBL/GenBank/DDBJ whole genome shotgun (WGS) entry which is preliminary data.</text>
</comment>
<evidence type="ECO:0000313" key="2">
    <source>
        <dbReference type="Proteomes" id="UP000790377"/>
    </source>
</evidence>
<proteinExistence type="predicted"/>
<name>A0ACB7ZT83_9AGAM</name>
<protein>
    <submittedName>
        <fullName evidence="1">Uncharacterized protein</fullName>
    </submittedName>
</protein>
<keyword evidence="2" id="KW-1185">Reference proteome</keyword>
<evidence type="ECO:0000313" key="1">
    <source>
        <dbReference type="EMBL" id="KAH7904064.1"/>
    </source>
</evidence>
<accession>A0ACB7ZT83</accession>
<dbReference type="Proteomes" id="UP000790377">
    <property type="component" value="Unassembled WGS sequence"/>
</dbReference>
<dbReference type="EMBL" id="MU268623">
    <property type="protein sequence ID" value="KAH7904064.1"/>
    <property type="molecule type" value="Genomic_DNA"/>
</dbReference>
<gene>
    <name evidence="1" type="ORF">BJ138DRAFT_1186755</name>
</gene>
<reference evidence="1" key="1">
    <citation type="journal article" date="2021" name="New Phytol.">
        <title>Evolutionary innovations through gain and loss of genes in the ectomycorrhizal Boletales.</title>
        <authorList>
            <person name="Wu G."/>
            <person name="Miyauchi S."/>
            <person name="Morin E."/>
            <person name="Kuo A."/>
            <person name="Drula E."/>
            <person name="Varga T."/>
            <person name="Kohler A."/>
            <person name="Feng B."/>
            <person name="Cao Y."/>
            <person name="Lipzen A."/>
            <person name="Daum C."/>
            <person name="Hundley H."/>
            <person name="Pangilinan J."/>
            <person name="Johnson J."/>
            <person name="Barry K."/>
            <person name="LaButti K."/>
            <person name="Ng V."/>
            <person name="Ahrendt S."/>
            <person name="Min B."/>
            <person name="Choi I.G."/>
            <person name="Park H."/>
            <person name="Plett J.M."/>
            <person name="Magnuson J."/>
            <person name="Spatafora J.W."/>
            <person name="Nagy L.G."/>
            <person name="Henrissat B."/>
            <person name="Grigoriev I.V."/>
            <person name="Yang Z.L."/>
            <person name="Xu J."/>
            <person name="Martin F.M."/>
        </authorList>
    </citation>
    <scope>NUCLEOTIDE SEQUENCE</scope>
    <source>
        <strain evidence="1">ATCC 28755</strain>
    </source>
</reference>